<accession>A0A1H0SJA2</accession>
<sequence>MTKSFCHCFSNKEEINRGIEDKCTYLAFCVVSGEHGAVEFSFRTSYIDSDSEAPFRKFYDVGEELEEDNKTSRKIRVHSKHPLAHSDAEPTEKSFLRSSERFYSYKIGLDLHKLQSFKDNPDKYLRTIHSKKLYDELKAVYKNIFKYPPDALKDDHWVVLVD</sequence>
<evidence type="ECO:0000313" key="3">
    <source>
        <dbReference type="Proteomes" id="UP000198860"/>
    </source>
</evidence>
<keyword evidence="3" id="KW-1185">Reference proteome</keyword>
<protein>
    <submittedName>
        <fullName evidence="2">Uncharacterized protein</fullName>
    </submittedName>
</protein>
<feature type="compositionally biased region" description="Basic residues" evidence="1">
    <location>
        <begin position="72"/>
        <end position="83"/>
    </location>
</feature>
<gene>
    <name evidence="2" type="ORF">SAMN05421677_11855</name>
</gene>
<name>A0A1H0SJA2_HALAD</name>
<evidence type="ECO:0000313" key="2">
    <source>
        <dbReference type="EMBL" id="SDP41745.1"/>
    </source>
</evidence>
<feature type="region of interest" description="Disordered" evidence="1">
    <location>
        <begin position="70"/>
        <end position="91"/>
    </location>
</feature>
<organism evidence="2 3">
    <name type="scientific">Halobacillus aidingensis</name>
    <dbReference type="NCBI Taxonomy" id="240303"/>
    <lineage>
        <taxon>Bacteria</taxon>
        <taxon>Bacillati</taxon>
        <taxon>Bacillota</taxon>
        <taxon>Bacilli</taxon>
        <taxon>Bacillales</taxon>
        <taxon>Bacillaceae</taxon>
        <taxon>Halobacillus</taxon>
    </lineage>
</organism>
<dbReference type="AlphaFoldDB" id="A0A1H0SJA2"/>
<proteinExistence type="predicted"/>
<dbReference type="STRING" id="240303.SAMN05421677_11855"/>
<reference evidence="3" key="1">
    <citation type="submission" date="2016-10" db="EMBL/GenBank/DDBJ databases">
        <authorList>
            <person name="Varghese N."/>
            <person name="Submissions S."/>
        </authorList>
    </citation>
    <scope>NUCLEOTIDE SEQUENCE [LARGE SCALE GENOMIC DNA]</scope>
    <source>
        <strain evidence="3">CGMCC 1.3703</strain>
    </source>
</reference>
<dbReference type="EMBL" id="FNIZ01000018">
    <property type="protein sequence ID" value="SDP41745.1"/>
    <property type="molecule type" value="Genomic_DNA"/>
</dbReference>
<evidence type="ECO:0000256" key="1">
    <source>
        <dbReference type="SAM" id="MobiDB-lite"/>
    </source>
</evidence>
<dbReference type="OrthoDB" id="2967683at2"/>
<dbReference type="RefSeq" id="WP_089653971.1">
    <property type="nucleotide sequence ID" value="NZ_FNIZ01000018.1"/>
</dbReference>
<dbReference type="Proteomes" id="UP000198860">
    <property type="component" value="Unassembled WGS sequence"/>
</dbReference>